<proteinExistence type="predicted"/>
<sequence>MHLKWDLRRKTEEIDELNKRLLSSEKKISLLQLELQENKLKNFEETEKKELRLKRHEEQLIKLQQKIDDSMSDLEEREQKLANRSKRLEEREQQLHDANRPFSRYKKRDELDPIIRHLEQQKARLEAGFLEEGQDTIRKHTITNHNTRELNDKVHITPFSGKEPVPKNEASFEEFKLEFESIRQICIRSQYSNNPYEKLFETRPENACCVYQRMHLLMTLYTVWNETW</sequence>
<protein>
    <submittedName>
        <fullName evidence="2">Uncharacterized protein</fullName>
    </submittedName>
</protein>
<reference evidence="2" key="2">
    <citation type="submission" date="2020-11" db="EMBL/GenBank/DDBJ databases">
        <authorList>
            <person name="McCartney M.A."/>
            <person name="Auch B."/>
            <person name="Kono T."/>
            <person name="Mallez S."/>
            <person name="Becker A."/>
            <person name="Gohl D.M."/>
            <person name="Silverstein K.A.T."/>
            <person name="Koren S."/>
            <person name="Bechman K.B."/>
            <person name="Herman A."/>
            <person name="Abrahante J.E."/>
            <person name="Garbe J."/>
        </authorList>
    </citation>
    <scope>NUCLEOTIDE SEQUENCE</scope>
    <source>
        <strain evidence="2">Duluth1</strain>
        <tissue evidence="2">Whole animal</tissue>
    </source>
</reference>
<reference evidence="2" key="1">
    <citation type="journal article" date="2019" name="bioRxiv">
        <title>The Genome of the Zebra Mussel, Dreissena polymorpha: A Resource for Invasive Species Research.</title>
        <authorList>
            <person name="McCartney M.A."/>
            <person name="Auch B."/>
            <person name="Kono T."/>
            <person name="Mallez S."/>
            <person name="Zhang Y."/>
            <person name="Obille A."/>
            <person name="Becker A."/>
            <person name="Abrahante J.E."/>
            <person name="Garbe J."/>
            <person name="Badalamenti J.P."/>
            <person name="Herman A."/>
            <person name="Mangelson H."/>
            <person name="Liachko I."/>
            <person name="Sullivan S."/>
            <person name="Sone E.D."/>
            <person name="Koren S."/>
            <person name="Silverstein K.A.T."/>
            <person name="Beckman K.B."/>
            <person name="Gohl D.M."/>
        </authorList>
    </citation>
    <scope>NUCLEOTIDE SEQUENCE</scope>
    <source>
        <strain evidence="2">Duluth1</strain>
        <tissue evidence="2">Whole animal</tissue>
    </source>
</reference>
<dbReference type="EMBL" id="JAIWYP010000008">
    <property type="protein sequence ID" value="KAH3787035.1"/>
    <property type="molecule type" value="Genomic_DNA"/>
</dbReference>
<evidence type="ECO:0000313" key="2">
    <source>
        <dbReference type="EMBL" id="KAH3787035.1"/>
    </source>
</evidence>
<organism evidence="2 3">
    <name type="scientific">Dreissena polymorpha</name>
    <name type="common">Zebra mussel</name>
    <name type="synonym">Mytilus polymorpha</name>
    <dbReference type="NCBI Taxonomy" id="45954"/>
    <lineage>
        <taxon>Eukaryota</taxon>
        <taxon>Metazoa</taxon>
        <taxon>Spiralia</taxon>
        <taxon>Lophotrochozoa</taxon>
        <taxon>Mollusca</taxon>
        <taxon>Bivalvia</taxon>
        <taxon>Autobranchia</taxon>
        <taxon>Heteroconchia</taxon>
        <taxon>Euheterodonta</taxon>
        <taxon>Imparidentia</taxon>
        <taxon>Neoheterodontei</taxon>
        <taxon>Myida</taxon>
        <taxon>Dreissenoidea</taxon>
        <taxon>Dreissenidae</taxon>
        <taxon>Dreissena</taxon>
    </lineage>
</organism>
<gene>
    <name evidence="2" type="ORF">DPMN_165154</name>
</gene>
<feature type="compositionally biased region" description="Basic and acidic residues" evidence="1">
    <location>
        <begin position="78"/>
        <end position="99"/>
    </location>
</feature>
<comment type="caution">
    <text evidence="2">The sequence shown here is derived from an EMBL/GenBank/DDBJ whole genome shotgun (WGS) entry which is preliminary data.</text>
</comment>
<name>A0A9D4EZS1_DREPO</name>
<feature type="region of interest" description="Disordered" evidence="1">
    <location>
        <begin position="78"/>
        <end position="102"/>
    </location>
</feature>
<evidence type="ECO:0000313" key="3">
    <source>
        <dbReference type="Proteomes" id="UP000828390"/>
    </source>
</evidence>
<accession>A0A9D4EZS1</accession>
<dbReference type="AlphaFoldDB" id="A0A9D4EZS1"/>
<evidence type="ECO:0000256" key="1">
    <source>
        <dbReference type="SAM" id="MobiDB-lite"/>
    </source>
</evidence>
<keyword evidence="3" id="KW-1185">Reference proteome</keyword>
<dbReference type="Proteomes" id="UP000828390">
    <property type="component" value="Unassembled WGS sequence"/>
</dbReference>